<dbReference type="InterPro" id="IPR036412">
    <property type="entry name" value="HAD-like_sf"/>
</dbReference>
<dbReference type="PANTHER" id="PTHR46470">
    <property type="entry name" value="N-ACYLNEURAMINATE-9-PHOSPHATASE"/>
    <property type="match status" value="1"/>
</dbReference>
<dbReference type="PANTHER" id="PTHR46470:SF2">
    <property type="entry name" value="GLYCERALDEHYDE 3-PHOSPHATE PHOSPHATASE"/>
    <property type="match status" value="1"/>
</dbReference>
<keyword evidence="2" id="KW-0378">Hydrolase</keyword>
<keyword evidence="1" id="KW-0479">Metal-binding</keyword>
<gene>
    <name evidence="4" type="ORF">GCM10008986_26350</name>
</gene>
<accession>A0ABN1BHG2</accession>
<keyword evidence="5" id="KW-1185">Reference proteome</keyword>
<organism evidence="4 5">
    <name type="scientific">Salinibacillus aidingensis</name>
    <dbReference type="NCBI Taxonomy" id="237684"/>
    <lineage>
        <taxon>Bacteria</taxon>
        <taxon>Bacillati</taxon>
        <taxon>Bacillota</taxon>
        <taxon>Bacilli</taxon>
        <taxon>Bacillales</taxon>
        <taxon>Bacillaceae</taxon>
        <taxon>Salinibacillus</taxon>
    </lineage>
</organism>
<evidence type="ECO:0000313" key="5">
    <source>
        <dbReference type="Proteomes" id="UP001500880"/>
    </source>
</evidence>
<dbReference type="Gene3D" id="3.40.50.1000">
    <property type="entry name" value="HAD superfamily/HAD-like"/>
    <property type="match status" value="1"/>
</dbReference>
<comment type="caution">
    <text evidence="4">The sequence shown here is derived from an EMBL/GenBank/DDBJ whole genome shotgun (WGS) entry which is preliminary data.</text>
</comment>
<evidence type="ECO:0008006" key="6">
    <source>
        <dbReference type="Google" id="ProtNLM"/>
    </source>
</evidence>
<name>A0ABN1BHG2_9BACI</name>
<dbReference type="InterPro" id="IPR023214">
    <property type="entry name" value="HAD_sf"/>
</dbReference>
<dbReference type="Proteomes" id="UP001500880">
    <property type="component" value="Unassembled WGS sequence"/>
</dbReference>
<dbReference type="SUPFAM" id="SSF56784">
    <property type="entry name" value="HAD-like"/>
    <property type="match status" value="1"/>
</dbReference>
<reference evidence="4 5" key="1">
    <citation type="journal article" date="2019" name="Int. J. Syst. Evol. Microbiol.">
        <title>The Global Catalogue of Microorganisms (GCM) 10K type strain sequencing project: providing services to taxonomists for standard genome sequencing and annotation.</title>
        <authorList>
            <consortium name="The Broad Institute Genomics Platform"/>
            <consortium name="The Broad Institute Genome Sequencing Center for Infectious Disease"/>
            <person name="Wu L."/>
            <person name="Ma J."/>
        </authorList>
    </citation>
    <scope>NUCLEOTIDE SEQUENCE [LARGE SCALE GENOMIC DNA]</scope>
    <source>
        <strain evidence="4 5">JCM 12389</strain>
    </source>
</reference>
<evidence type="ECO:0000256" key="2">
    <source>
        <dbReference type="ARBA" id="ARBA00022801"/>
    </source>
</evidence>
<dbReference type="EMBL" id="BAAADO010000005">
    <property type="protein sequence ID" value="GAA0498031.1"/>
    <property type="molecule type" value="Genomic_DNA"/>
</dbReference>
<dbReference type="Pfam" id="PF00702">
    <property type="entry name" value="Hydrolase"/>
    <property type="match status" value="1"/>
</dbReference>
<protein>
    <recommendedName>
        <fullName evidence="6">Hydrolase of the HAD superfamily</fullName>
    </recommendedName>
</protein>
<dbReference type="InterPro" id="IPR051400">
    <property type="entry name" value="HAD-like_hydrolase"/>
</dbReference>
<evidence type="ECO:0000256" key="1">
    <source>
        <dbReference type="ARBA" id="ARBA00022723"/>
    </source>
</evidence>
<sequence>MLNSFIEKTDVIIFDLDGTLYEGDQHFALMVENLKQRLPEKHHKAFDELYQKSLAGDHALTIGKVYDVQEDVIWTWDPFTTELTNAQNWDNEQVHIYDAPTKLSVSEFDYQRFVPIGDGWWPPYSIARHFGLTVEDTQWAYRRTKEQMANLDGMLEPTPGLQQYLEELSKAKKLVLITNSEIDDVHRLLKFLGLDHIFSDIVPSALKPMNTNKHFKEVLTRYDVKPEQVLSIGDNFMNEVAPALQLGMYGIWLTTSNEVPLKNDKFAKIRTLATE</sequence>
<evidence type="ECO:0000256" key="3">
    <source>
        <dbReference type="ARBA" id="ARBA00022842"/>
    </source>
</evidence>
<evidence type="ECO:0000313" key="4">
    <source>
        <dbReference type="EMBL" id="GAA0498031.1"/>
    </source>
</evidence>
<keyword evidence="3" id="KW-0460">Magnesium</keyword>
<dbReference type="RefSeq" id="WP_343841915.1">
    <property type="nucleotide sequence ID" value="NZ_BAAADO010000005.1"/>
</dbReference>
<proteinExistence type="predicted"/>